<evidence type="ECO:0000313" key="4">
    <source>
        <dbReference type="Proteomes" id="UP000199413"/>
    </source>
</evidence>
<name>A0A1C6T8L7_9ACTN</name>
<protein>
    <recommendedName>
        <fullName evidence="2">DUF7710 domain-containing protein</fullName>
    </recommendedName>
</protein>
<dbReference type="RefSeq" id="WP_141715216.1">
    <property type="nucleotide sequence ID" value="NZ_FMHV01000002.1"/>
</dbReference>
<dbReference type="Proteomes" id="UP000199413">
    <property type="component" value="Unassembled WGS sequence"/>
</dbReference>
<proteinExistence type="predicted"/>
<feature type="domain" description="DUF7710" evidence="2">
    <location>
        <begin position="13"/>
        <end position="96"/>
    </location>
</feature>
<organism evidence="3 4">
    <name type="scientific">Micromonospora rhizosphaerae</name>
    <dbReference type="NCBI Taxonomy" id="568872"/>
    <lineage>
        <taxon>Bacteria</taxon>
        <taxon>Bacillati</taxon>
        <taxon>Actinomycetota</taxon>
        <taxon>Actinomycetes</taxon>
        <taxon>Micromonosporales</taxon>
        <taxon>Micromonosporaceae</taxon>
        <taxon>Micromonospora</taxon>
    </lineage>
</organism>
<evidence type="ECO:0000313" key="3">
    <source>
        <dbReference type="EMBL" id="SCL38098.1"/>
    </source>
</evidence>
<reference evidence="4" key="1">
    <citation type="submission" date="2016-06" db="EMBL/GenBank/DDBJ databases">
        <authorList>
            <person name="Varghese N."/>
            <person name="Submissions Spin"/>
        </authorList>
    </citation>
    <scope>NUCLEOTIDE SEQUENCE [LARGE SCALE GENOMIC DNA]</scope>
    <source>
        <strain evidence="4">DSM 45431</strain>
    </source>
</reference>
<evidence type="ECO:0000256" key="1">
    <source>
        <dbReference type="SAM" id="MobiDB-lite"/>
    </source>
</evidence>
<dbReference type="InterPro" id="IPR056127">
    <property type="entry name" value="DUF7710"/>
</dbReference>
<accession>A0A1C6T8L7</accession>
<evidence type="ECO:0000259" key="2">
    <source>
        <dbReference type="Pfam" id="PF24819"/>
    </source>
</evidence>
<dbReference type="EMBL" id="FMHV01000002">
    <property type="protein sequence ID" value="SCL38098.1"/>
    <property type="molecule type" value="Genomic_DNA"/>
</dbReference>
<dbReference type="Pfam" id="PF24819">
    <property type="entry name" value="DUF7710"/>
    <property type="match status" value="1"/>
</dbReference>
<sequence>MNDSRSAQPAPTVWVFHGEGARFASGVFASRADGLDWVAQHRLTGILSEYPLGEGCYDWALARGRFRPSKPHHGKPGHVAEFSPSLDHVHVTDGATD</sequence>
<gene>
    <name evidence="3" type="ORF">GA0070624_6096</name>
</gene>
<keyword evidence="4" id="KW-1185">Reference proteome</keyword>
<feature type="region of interest" description="Disordered" evidence="1">
    <location>
        <begin position="68"/>
        <end position="97"/>
    </location>
</feature>
<dbReference type="OrthoDB" id="281785at2"/>
<dbReference type="AlphaFoldDB" id="A0A1C6T8L7"/>